<evidence type="ECO:0000256" key="1">
    <source>
        <dbReference type="ARBA" id="ARBA00022553"/>
    </source>
</evidence>
<evidence type="ECO:0000313" key="4">
    <source>
        <dbReference type="EMBL" id="EZP80924.1"/>
    </source>
</evidence>
<feature type="domain" description="Response regulatory" evidence="3">
    <location>
        <begin position="29"/>
        <end position="143"/>
    </location>
</feature>
<feature type="modified residue" description="4-aspartylphosphate" evidence="2">
    <location>
        <position position="78"/>
    </location>
</feature>
<dbReference type="PROSITE" id="PS50110">
    <property type="entry name" value="RESPONSE_REGULATORY"/>
    <property type="match status" value="1"/>
</dbReference>
<keyword evidence="1 2" id="KW-0597">Phosphoprotein</keyword>
<dbReference type="PATRIC" id="fig|158500.4.peg.3050"/>
<organism evidence="4 5">
    <name type="scientific">Novosphingobium resinovorum</name>
    <dbReference type="NCBI Taxonomy" id="158500"/>
    <lineage>
        <taxon>Bacteria</taxon>
        <taxon>Pseudomonadati</taxon>
        <taxon>Pseudomonadota</taxon>
        <taxon>Alphaproteobacteria</taxon>
        <taxon>Sphingomonadales</taxon>
        <taxon>Sphingomonadaceae</taxon>
        <taxon>Novosphingobium</taxon>
    </lineage>
</organism>
<dbReference type="AlphaFoldDB" id="A0A031JVJ6"/>
<dbReference type="Proteomes" id="UP000024329">
    <property type="component" value="Unassembled WGS sequence"/>
</dbReference>
<protein>
    <submittedName>
        <fullName evidence="4">CheY-like response regulator</fullName>
    </submittedName>
</protein>
<dbReference type="PANTHER" id="PTHR44591:SF25">
    <property type="entry name" value="CHEMOTAXIS TWO-COMPONENT RESPONSE REGULATOR"/>
    <property type="match status" value="1"/>
</dbReference>
<dbReference type="InterPro" id="IPR050595">
    <property type="entry name" value="Bact_response_regulator"/>
</dbReference>
<dbReference type="Gene3D" id="3.40.50.2300">
    <property type="match status" value="1"/>
</dbReference>
<comment type="caution">
    <text evidence="4">The sequence shown here is derived from an EMBL/GenBank/DDBJ whole genome shotgun (WGS) entry which is preliminary data.</text>
</comment>
<name>A0A031JVJ6_9SPHN</name>
<dbReference type="SMART" id="SM00448">
    <property type="entry name" value="REC"/>
    <property type="match status" value="1"/>
</dbReference>
<evidence type="ECO:0000313" key="5">
    <source>
        <dbReference type="Proteomes" id="UP000024329"/>
    </source>
</evidence>
<sequence length="150" mass="16756">MRSMVQSSHGCPLLAMPSVRSTQHDGRYTILVSDDDPGVRRGLQLLLRSRGYAVWGYTTGHALLADPRAKEADCVILDYRMPDIDGFAMLRHLREIGWSGRAIMISGFHDTLLASRAAEAGFDHVLAKPLIGRALLEALDRHRIETLRKH</sequence>
<dbReference type="EMBL" id="JFYZ01000014">
    <property type="protein sequence ID" value="EZP80924.1"/>
    <property type="molecule type" value="Genomic_DNA"/>
</dbReference>
<dbReference type="GO" id="GO:0000160">
    <property type="term" value="P:phosphorelay signal transduction system"/>
    <property type="evidence" value="ECO:0007669"/>
    <property type="project" value="InterPro"/>
</dbReference>
<gene>
    <name evidence="4" type="ORF">BV97_02978</name>
</gene>
<evidence type="ECO:0000259" key="3">
    <source>
        <dbReference type="PROSITE" id="PS50110"/>
    </source>
</evidence>
<dbReference type="PANTHER" id="PTHR44591">
    <property type="entry name" value="STRESS RESPONSE REGULATOR PROTEIN 1"/>
    <property type="match status" value="1"/>
</dbReference>
<evidence type="ECO:0000256" key="2">
    <source>
        <dbReference type="PROSITE-ProRule" id="PRU00169"/>
    </source>
</evidence>
<dbReference type="InterPro" id="IPR011006">
    <property type="entry name" value="CheY-like_superfamily"/>
</dbReference>
<accession>A0A031JVJ6</accession>
<dbReference type="SUPFAM" id="SSF52172">
    <property type="entry name" value="CheY-like"/>
    <property type="match status" value="1"/>
</dbReference>
<dbReference type="eggNOG" id="COG4566">
    <property type="taxonomic scope" value="Bacteria"/>
</dbReference>
<reference evidence="4 5" key="1">
    <citation type="submission" date="2014-03" db="EMBL/GenBank/DDBJ databases">
        <title>Whole genome sequence of Novosphingobium resinovorum KF1.</title>
        <authorList>
            <person name="Gan H.M."/>
            <person name="Gan H.Y."/>
            <person name="Chew T.H."/>
            <person name="Savka M.A."/>
        </authorList>
    </citation>
    <scope>NUCLEOTIDE SEQUENCE [LARGE SCALE GENOMIC DNA]</scope>
    <source>
        <strain evidence="4 5">KF1</strain>
    </source>
</reference>
<dbReference type="InterPro" id="IPR001789">
    <property type="entry name" value="Sig_transdc_resp-reg_receiver"/>
</dbReference>
<proteinExistence type="predicted"/>
<dbReference type="Pfam" id="PF00072">
    <property type="entry name" value="Response_reg"/>
    <property type="match status" value="1"/>
</dbReference>